<dbReference type="InterPro" id="IPR000792">
    <property type="entry name" value="Tscrpt_reg_LuxR_C"/>
</dbReference>
<dbReference type="EMBL" id="JAUSQP010000001">
    <property type="protein sequence ID" value="MDP9802303.1"/>
    <property type="molecule type" value="Genomic_DNA"/>
</dbReference>
<evidence type="ECO:0000256" key="2">
    <source>
        <dbReference type="ARBA" id="ARBA00023125"/>
    </source>
</evidence>
<reference evidence="5 6" key="1">
    <citation type="submission" date="2023-07" db="EMBL/GenBank/DDBJ databases">
        <title>Sorghum-associated microbial communities from plants grown in Nebraska, USA.</title>
        <authorList>
            <person name="Schachtman D."/>
        </authorList>
    </citation>
    <scope>NUCLEOTIDE SEQUENCE [LARGE SCALE GENOMIC DNA]</scope>
    <source>
        <strain evidence="5 6">CC146</strain>
    </source>
</reference>
<sequence length="239" mass="27583">MTALLEKDFSPSEFTLFSEILWKLGSGKGQYNLRENIIADIAILLRADFAASYIWDSTHNLSKKGVIWKIDPKAMEDYECVWQFADPITTQLRKLQKPTFVNEVMPLEDLKKTTYYNEFLQAYGLYHGINVYFVRNGNDIGDLRIWRAQDADMFGEREKRILNLLEPYFTQALPADLSTQYGLTPREQEVVHLVSKGLSDKHVANLLGISFTTLRTHLNNSMRKIGCNNRTEMALLIQH</sequence>
<dbReference type="GO" id="GO:0003677">
    <property type="term" value="F:DNA binding"/>
    <property type="evidence" value="ECO:0007669"/>
    <property type="project" value="UniProtKB-KW"/>
</dbReference>
<evidence type="ECO:0000313" key="5">
    <source>
        <dbReference type="EMBL" id="MDP9802303.1"/>
    </source>
</evidence>
<dbReference type="PANTHER" id="PTHR44688">
    <property type="entry name" value="DNA-BINDING TRANSCRIPTIONAL ACTIVATOR DEVR_DOSR"/>
    <property type="match status" value="1"/>
</dbReference>
<dbReference type="Gene3D" id="1.10.10.10">
    <property type="entry name" value="Winged helix-like DNA-binding domain superfamily/Winged helix DNA-binding domain"/>
    <property type="match status" value="1"/>
</dbReference>
<keyword evidence="3" id="KW-0804">Transcription</keyword>
<protein>
    <submittedName>
        <fullName evidence="5">DNA-binding CsgD family transcriptional regulator</fullName>
    </submittedName>
</protein>
<evidence type="ECO:0000259" key="4">
    <source>
        <dbReference type="PROSITE" id="PS50043"/>
    </source>
</evidence>
<dbReference type="RefSeq" id="WP_307009624.1">
    <property type="nucleotide sequence ID" value="NZ_JAUSQP010000001.1"/>
</dbReference>
<evidence type="ECO:0000256" key="1">
    <source>
        <dbReference type="ARBA" id="ARBA00023015"/>
    </source>
</evidence>
<dbReference type="PANTHER" id="PTHR44688:SF16">
    <property type="entry name" value="DNA-BINDING TRANSCRIPTIONAL ACTIVATOR DEVR_DOSR"/>
    <property type="match status" value="1"/>
</dbReference>
<dbReference type="SUPFAM" id="SSF46894">
    <property type="entry name" value="C-terminal effector domain of the bipartite response regulators"/>
    <property type="match status" value="1"/>
</dbReference>
<proteinExistence type="predicted"/>
<evidence type="ECO:0000313" key="6">
    <source>
        <dbReference type="Proteomes" id="UP001240164"/>
    </source>
</evidence>
<keyword evidence="2 5" id="KW-0238">DNA-binding</keyword>
<dbReference type="SMART" id="SM00421">
    <property type="entry name" value="HTH_LUXR"/>
    <property type="match status" value="1"/>
</dbReference>
<dbReference type="PROSITE" id="PS50043">
    <property type="entry name" value="HTH_LUXR_2"/>
    <property type="match status" value="1"/>
</dbReference>
<keyword evidence="1" id="KW-0805">Transcription regulation</keyword>
<dbReference type="InterPro" id="IPR036388">
    <property type="entry name" value="WH-like_DNA-bd_sf"/>
</dbReference>
<gene>
    <name evidence="5" type="ORF">J2771_000557</name>
</gene>
<evidence type="ECO:0000256" key="3">
    <source>
        <dbReference type="ARBA" id="ARBA00023163"/>
    </source>
</evidence>
<organism evidence="5 6">
    <name type="scientific">Acinetobacter calcoaceticus</name>
    <dbReference type="NCBI Taxonomy" id="471"/>
    <lineage>
        <taxon>Bacteria</taxon>
        <taxon>Pseudomonadati</taxon>
        <taxon>Pseudomonadota</taxon>
        <taxon>Gammaproteobacteria</taxon>
        <taxon>Moraxellales</taxon>
        <taxon>Moraxellaceae</taxon>
        <taxon>Acinetobacter</taxon>
        <taxon>Acinetobacter calcoaceticus/baumannii complex</taxon>
    </lineage>
</organism>
<dbReference type="AlphaFoldDB" id="A0ABD5AJ12"/>
<dbReference type="CDD" id="cd06170">
    <property type="entry name" value="LuxR_C_like"/>
    <property type="match status" value="1"/>
</dbReference>
<comment type="caution">
    <text evidence="5">The sequence shown here is derived from an EMBL/GenBank/DDBJ whole genome shotgun (WGS) entry which is preliminary data.</text>
</comment>
<dbReference type="InterPro" id="IPR016032">
    <property type="entry name" value="Sig_transdc_resp-reg_C-effctor"/>
</dbReference>
<name>A0ABD5AJ12_ACICA</name>
<dbReference type="Proteomes" id="UP001240164">
    <property type="component" value="Unassembled WGS sequence"/>
</dbReference>
<dbReference type="Pfam" id="PF00196">
    <property type="entry name" value="GerE"/>
    <property type="match status" value="1"/>
</dbReference>
<accession>A0ABD5AJ12</accession>
<dbReference type="PRINTS" id="PR00038">
    <property type="entry name" value="HTHLUXR"/>
</dbReference>
<feature type="domain" description="HTH luxR-type" evidence="4">
    <location>
        <begin position="176"/>
        <end position="239"/>
    </location>
</feature>